<dbReference type="AlphaFoldDB" id="A0A1X7MQD7"/>
<evidence type="ECO:0000313" key="1">
    <source>
        <dbReference type="EMBL" id="SMH27022.1"/>
    </source>
</evidence>
<dbReference type="Gene3D" id="3.40.50.1000">
    <property type="entry name" value="HAD superfamily/HAD-like"/>
    <property type="match status" value="1"/>
</dbReference>
<name>A0A1X7MQD7_9LACT</name>
<dbReference type="NCBIfam" id="TIGR02254">
    <property type="entry name" value="YjjG_YfnB"/>
    <property type="match status" value="1"/>
</dbReference>
<organism evidence="1 2">
    <name type="scientific">Carnobacterium iners</name>
    <dbReference type="NCBI Taxonomy" id="1073423"/>
    <lineage>
        <taxon>Bacteria</taxon>
        <taxon>Bacillati</taxon>
        <taxon>Bacillota</taxon>
        <taxon>Bacilli</taxon>
        <taxon>Lactobacillales</taxon>
        <taxon>Carnobacteriaceae</taxon>
        <taxon>Carnobacterium</taxon>
    </lineage>
</organism>
<dbReference type="SUPFAM" id="SSF56784">
    <property type="entry name" value="HAD-like"/>
    <property type="match status" value="1"/>
</dbReference>
<dbReference type="PANTHER" id="PTHR47478">
    <property type="match status" value="1"/>
</dbReference>
<accession>A0A1X7MQD7</accession>
<dbReference type="GO" id="GO:0008253">
    <property type="term" value="F:5'-nucleotidase activity"/>
    <property type="evidence" value="ECO:0007669"/>
    <property type="project" value="InterPro"/>
</dbReference>
<dbReference type="InterPro" id="IPR006439">
    <property type="entry name" value="HAD-SF_hydro_IA"/>
</dbReference>
<dbReference type="InterPro" id="IPR023198">
    <property type="entry name" value="PGP-like_dom2"/>
</dbReference>
<dbReference type="InterPro" id="IPR011951">
    <property type="entry name" value="HAD-SF_hydro_IA_YjjG/PynA"/>
</dbReference>
<reference evidence="1 2" key="1">
    <citation type="submission" date="2017-04" db="EMBL/GenBank/DDBJ databases">
        <authorList>
            <person name="Afonso C.L."/>
            <person name="Miller P.J."/>
            <person name="Scott M.A."/>
            <person name="Spackman E."/>
            <person name="Goraichik I."/>
            <person name="Dimitrov K.M."/>
            <person name="Suarez D.L."/>
            <person name="Swayne D.E."/>
        </authorList>
    </citation>
    <scope>NUCLEOTIDE SEQUENCE [LARGE SCALE GENOMIC DNA]</scope>
    <source>
        <strain evidence="1 2">LMG26642</strain>
    </source>
</reference>
<dbReference type="Gene3D" id="1.10.150.240">
    <property type="entry name" value="Putative phosphatase, domain 2"/>
    <property type="match status" value="1"/>
</dbReference>
<dbReference type="InterPro" id="IPR023214">
    <property type="entry name" value="HAD_sf"/>
</dbReference>
<gene>
    <name evidence="1" type="ORF">SAMN04488700_0403</name>
</gene>
<dbReference type="EMBL" id="FXBJ01000002">
    <property type="protein sequence ID" value="SMH27022.1"/>
    <property type="molecule type" value="Genomic_DNA"/>
</dbReference>
<dbReference type="STRING" id="1073423.SAMN04488700_0403"/>
<dbReference type="Pfam" id="PF13419">
    <property type="entry name" value="HAD_2"/>
    <property type="match status" value="1"/>
</dbReference>
<dbReference type="InterPro" id="IPR041492">
    <property type="entry name" value="HAD_2"/>
</dbReference>
<dbReference type="NCBIfam" id="TIGR01549">
    <property type="entry name" value="HAD-SF-IA-v1"/>
    <property type="match status" value="1"/>
</dbReference>
<dbReference type="InterPro" id="IPR052550">
    <property type="entry name" value="Pyrimidine_5'-ntase_YjjG"/>
</dbReference>
<evidence type="ECO:0000313" key="2">
    <source>
        <dbReference type="Proteomes" id="UP000193435"/>
    </source>
</evidence>
<dbReference type="Proteomes" id="UP000193435">
    <property type="component" value="Unassembled WGS sequence"/>
</dbReference>
<protein>
    <submittedName>
        <fullName evidence="1">2-haloacid dehalogenase</fullName>
    </submittedName>
</protein>
<proteinExistence type="predicted"/>
<dbReference type="InterPro" id="IPR036412">
    <property type="entry name" value="HAD-like_sf"/>
</dbReference>
<sequence>MWQAFERNEIDRNAIFTSRFPLLFKELDVAIDGLIFEKNYRHLLNKGDDLIDGSLGLLKELSLNHSIYAVTNGISKTQYQRMESANLLPLFKDIFVSEDTGYQKPMQGYFDYVFERIPNFSIQQSLIIGDSLSSDILGGKTVGMDTCWFNPNSKPVNPLIQPTYQIKKLDQLHDIVSKEKLLPKNTF</sequence>
<dbReference type="PANTHER" id="PTHR47478:SF1">
    <property type="entry name" value="PYRIMIDINE 5'-NUCLEOTIDASE YJJG"/>
    <property type="match status" value="1"/>
</dbReference>
<keyword evidence="2" id="KW-1185">Reference proteome</keyword>